<dbReference type="PANTHER" id="PTHR36837">
    <property type="entry name" value="POLY(3-HYDROXYALKANOATE) POLYMERASE SUBUNIT PHAC"/>
    <property type="match status" value="1"/>
</dbReference>
<dbReference type="Gene3D" id="3.40.50.1820">
    <property type="entry name" value="alpha/beta hydrolase"/>
    <property type="match status" value="1"/>
</dbReference>
<dbReference type="PANTHER" id="PTHR36837:SF4">
    <property type="entry name" value="BLR0908 PROTEIN"/>
    <property type="match status" value="1"/>
</dbReference>
<evidence type="ECO:0000313" key="2">
    <source>
        <dbReference type="EMBL" id="HJF27258.1"/>
    </source>
</evidence>
<accession>A0A9D2ZYD5</accession>
<sequence>MIPLKQNIQRQRKKLKHLNARLFNSSTLILSQKTPFEYIAATEFCKIRYYASPDKKYREPLVFIAPLAINMDIYDLYPYRSLVKHFQHSGFDVYLVEWKRFRYKHRHLNFLSFVDGAIPQAIERICAHSGSQFISLHGWSMAGIFVTLYTALHSPEHVKNLIVLGSPIDSYASGRIGKLFRSANQLISKNKNLQHTLYQGLIPKLYIHSPGVLNALGFKLLDPVGWFKSQKQFLLNLENVEDVYEHATMGNFLNKMIDYPGGINQDMVLNLWLQNPLKEGSMTLKGQTIDLKNINCSLLVGAGQTDQIVTKHSAKPLMELTSSTDKTFTLIPGGHLGLMSNQKAANIFWPKLTAWLAHRSTRLDA</sequence>
<evidence type="ECO:0000313" key="3">
    <source>
        <dbReference type="Proteomes" id="UP000787156"/>
    </source>
</evidence>
<gene>
    <name evidence="2" type="ORF">K8V79_03265</name>
</gene>
<proteinExistence type="predicted"/>
<feature type="domain" description="AB hydrolase-1" evidence="1">
    <location>
        <begin position="77"/>
        <end position="339"/>
    </location>
</feature>
<dbReference type="Proteomes" id="UP000787156">
    <property type="component" value="Unassembled WGS sequence"/>
</dbReference>
<dbReference type="InterPro" id="IPR051321">
    <property type="entry name" value="PHA/PHB_synthase"/>
</dbReference>
<dbReference type="GO" id="GO:0016787">
    <property type="term" value="F:hydrolase activity"/>
    <property type="evidence" value="ECO:0007669"/>
    <property type="project" value="UniProtKB-KW"/>
</dbReference>
<protein>
    <submittedName>
        <fullName evidence="2">Alpha/beta fold hydrolase</fullName>
    </submittedName>
</protein>
<name>A0A9D2ZYD5_ACILW</name>
<dbReference type="SUPFAM" id="SSF53474">
    <property type="entry name" value="alpha/beta-Hydrolases"/>
    <property type="match status" value="1"/>
</dbReference>
<dbReference type="EMBL" id="DYWX01000035">
    <property type="protein sequence ID" value="HJF27258.1"/>
    <property type="molecule type" value="Genomic_DNA"/>
</dbReference>
<reference evidence="2" key="2">
    <citation type="submission" date="2021-09" db="EMBL/GenBank/DDBJ databases">
        <authorList>
            <person name="Gilroy R."/>
        </authorList>
    </citation>
    <scope>NUCLEOTIDE SEQUENCE</scope>
    <source>
        <strain evidence="2">CHK135-1449</strain>
    </source>
</reference>
<organism evidence="2 3">
    <name type="scientific">Acinetobacter lwoffii</name>
    <dbReference type="NCBI Taxonomy" id="28090"/>
    <lineage>
        <taxon>Bacteria</taxon>
        <taxon>Pseudomonadati</taxon>
        <taxon>Pseudomonadota</taxon>
        <taxon>Gammaproteobacteria</taxon>
        <taxon>Moraxellales</taxon>
        <taxon>Moraxellaceae</taxon>
        <taxon>Acinetobacter</taxon>
    </lineage>
</organism>
<dbReference type="Pfam" id="PF00561">
    <property type="entry name" value="Abhydrolase_1"/>
    <property type="match status" value="1"/>
</dbReference>
<reference evidence="2" key="1">
    <citation type="journal article" date="2021" name="PeerJ">
        <title>Extensive microbial diversity within the chicken gut microbiome revealed by metagenomics and culture.</title>
        <authorList>
            <person name="Gilroy R."/>
            <person name="Ravi A."/>
            <person name="Getino M."/>
            <person name="Pursley I."/>
            <person name="Horton D.L."/>
            <person name="Alikhan N.F."/>
            <person name="Baker D."/>
            <person name="Gharbi K."/>
            <person name="Hall N."/>
            <person name="Watson M."/>
            <person name="Adriaenssens E.M."/>
            <person name="Foster-Nyarko E."/>
            <person name="Jarju S."/>
            <person name="Secka A."/>
            <person name="Antonio M."/>
            <person name="Oren A."/>
            <person name="Chaudhuri R.R."/>
            <person name="La Ragione R."/>
            <person name="Hildebrand F."/>
            <person name="Pallen M.J."/>
        </authorList>
    </citation>
    <scope>NUCLEOTIDE SEQUENCE</scope>
    <source>
        <strain evidence="2">CHK135-1449</strain>
    </source>
</reference>
<keyword evidence="2" id="KW-0378">Hydrolase</keyword>
<dbReference type="AlphaFoldDB" id="A0A9D2ZYD5"/>
<evidence type="ECO:0000259" key="1">
    <source>
        <dbReference type="Pfam" id="PF00561"/>
    </source>
</evidence>
<dbReference type="InterPro" id="IPR000073">
    <property type="entry name" value="AB_hydrolase_1"/>
</dbReference>
<comment type="caution">
    <text evidence="2">The sequence shown here is derived from an EMBL/GenBank/DDBJ whole genome shotgun (WGS) entry which is preliminary data.</text>
</comment>
<dbReference type="InterPro" id="IPR029058">
    <property type="entry name" value="AB_hydrolase_fold"/>
</dbReference>